<dbReference type="AlphaFoldDB" id="A0A521D7Y3"/>
<keyword evidence="5 8" id="KW-0560">Oxidoreductase</keyword>
<dbReference type="PROSITE" id="PS00073">
    <property type="entry name" value="ACYL_COA_DH_2"/>
    <property type="match status" value="1"/>
</dbReference>
<evidence type="ECO:0000259" key="11">
    <source>
        <dbReference type="Pfam" id="PF02771"/>
    </source>
</evidence>
<dbReference type="InterPro" id="IPR046373">
    <property type="entry name" value="Acyl-CoA_Oxase/DH_mid-dom_sf"/>
</dbReference>
<name>A0A521D7Y3_9BACL</name>
<evidence type="ECO:0000256" key="3">
    <source>
        <dbReference type="ARBA" id="ARBA00022630"/>
    </source>
</evidence>
<dbReference type="FunFam" id="1.20.140.10:FF:000004">
    <property type="entry name" value="Acyl-CoA dehydrogenase FadE25"/>
    <property type="match status" value="1"/>
</dbReference>
<dbReference type="SUPFAM" id="SSF47203">
    <property type="entry name" value="Acyl-CoA dehydrogenase C-terminal domain-like"/>
    <property type="match status" value="1"/>
</dbReference>
<dbReference type="PIRSF" id="PIRSF016578">
    <property type="entry name" value="HsaA"/>
    <property type="match status" value="1"/>
</dbReference>
<dbReference type="EMBL" id="FXTI01000005">
    <property type="protein sequence ID" value="SMO67827.1"/>
    <property type="molecule type" value="Genomic_DNA"/>
</dbReference>
<keyword evidence="4 8" id="KW-0274">FAD</keyword>
<dbReference type="GO" id="GO:0003995">
    <property type="term" value="F:acyl-CoA dehydrogenase activity"/>
    <property type="evidence" value="ECO:0007669"/>
    <property type="project" value="InterPro"/>
</dbReference>
<dbReference type="Gene3D" id="1.20.140.10">
    <property type="entry name" value="Butyryl-CoA Dehydrogenase, subunit A, domain 3"/>
    <property type="match status" value="1"/>
</dbReference>
<dbReference type="InterPro" id="IPR009100">
    <property type="entry name" value="AcylCoA_DH/oxidase_NM_dom_sf"/>
</dbReference>
<comment type="cofactor">
    <cofactor evidence="1 8">
        <name>FAD</name>
        <dbReference type="ChEBI" id="CHEBI:57692"/>
    </cofactor>
</comment>
<dbReference type="FunFam" id="2.40.110.10:FF:000001">
    <property type="entry name" value="Acyl-CoA dehydrogenase, mitochondrial"/>
    <property type="match status" value="1"/>
</dbReference>
<evidence type="ECO:0000256" key="1">
    <source>
        <dbReference type="ARBA" id="ARBA00001974"/>
    </source>
</evidence>
<dbReference type="GO" id="GO:0050660">
    <property type="term" value="F:flavin adenine dinucleotide binding"/>
    <property type="evidence" value="ECO:0007669"/>
    <property type="project" value="InterPro"/>
</dbReference>
<evidence type="ECO:0000256" key="7">
    <source>
        <dbReference type="ARBA" id="ARBA00067585"/>
    </source>
</evidence>
<dbReference type="Gene3D" id="1.10.540.10">
    <property type="entry name" value="Acyl-CoA dehydrogenase/oxidase, N-terminal domain"/>
    <property type="match status" value="1"/>
</dbReference>
<dbReference type="PANTHER" id="PTHR43884">
    <property type="entry name" value="ACYL-COA DEHYDROGENASE"/>
    <property type="match status" value="1"/>
</dbReference>
<keyword evidence="13" id="KW-1185">Reference proteome</keyword>
<gene>
    <name evidence="12" type="ORF">SAMN06264849_105196</name>
</gene>
<dbReference type="InterPro" id="IPR036250">
    <property type="entry name" value="AcylCo_DH-like_C"/>
</dbReference>
<evidence type="ECO:0000256" key="6">
    <source>
        <dbReference type="ARBA" id="ARBA00052546"/>
    </source>
</evidence>
<reference evidence="12 13" key="1">
    <citation type="submission" date="2017-05" db="EMBL/GenBank/DDBJ databases">
        <authorList>
            <person name="Varghese N."/>
            <person name="Submissions S."/>
        </authorList>
    </citation>
    <scope>NUCLEOTIDE SEQUENCE [LARGE SCALE GENOMIC DNA]</scope>
    <source>
        <strain evidence="12 13">DSM 45474</strain>
    </source>
</reference>
<comment type="catalytic activity">
    <reaction evidence="6">
        <text>a 2,3-saturated acyl-CoA + A = a 2,3-dehydroacyl-CoA + AH2</text>
        <dbReference type="Rhea" id="RHEA:48608"/>
        <dbReference type="ChEBI" id="CHEBI:13193"/>
        <dbReference type="ChEBI" id="CHEBI:17499"/>
        <dbReference type="ChEBI" id="CHEBI:60015"/>
        <dbReference type="ChEBI" id="CHEBI:65111"/>
    </reaction>
</comment>
<evidence type="ECO:0000259" key="9">
    <source>
        <dbReference type="Pfam" id="PF00441"/>
    </source>
</evidence>
<evidence type="ECO:0000256" key="2">
    <source>
        <dbReference type="ARBA" id="ARBA00009347"/>
    </source>
</evidence>
<sequence length="380" mass="41588">MHIRFNEEQDMMRKMVRDFARTEIAPWVSSMDSEDRFPKEAVQKMGKLGLMGIPIPEKWGGAGSDFLSYILALEEISQVSAAIGVILSVHTSVGTFPILDYGTEKQKKTYVPRLATGEYLGAFALTEPQAGSDASRIRARAERRGNRYILNGSKVFITNSGEADTYVTFAVTDPEQGSKGITAFIVEKDTPGFSVGKKEKKMGLGGSNTCEIIFENAEVPVENRLGAEGEGYEIALSNLAGGRIGIGAQALGIATAALDAACHYAKERKQFGKPIGKIQGIQMKLADMATQVEAARLLVYRAATLYQQGHLCRKESSMAKRLATDVAMTVTTEAIQIFGGYGYTKEFPVERYFRDAKITQIYEGTNEIQRMVIAGEIMRG</sequence>
<dbReference type="FunFam" id="1.10.540.10:FF:000002">
    <property type="entry name" value="Acyl-CoA dehydrogenase FadE19"/>
    <property type="match status" value="1"/>
</dbReference>
<dbReference type="InterPro" id="IPR037069">
    <property type="entry name" value="AcylCoA_DH/ox_N_sf"/>
</dbReference>
<dbReference type="InterPro" id="IPR006089">
    <property type="entry name" value="Acyl-CoA_DH_CS"/>
</dbReference>
<dbReference type="RefSeq" id="WP_142505518.1">
    <property type="nucleotide sequence ID" value="NZ_FXTI01000005.1"/>
</dbReference>
<dbReference type="PANTHER" id="PTHR43884:SF12">
    <property type="entry name" value="ISOVALERYL-COA DEHYDROGENASE, MITOCHONDRIAL-RELATED"/>
    <property type="match status" value="1"/>
</dbReference>
<keyword evidence="3 8" id="KW-0285">Flavoprotein</keyword>
<protein>
    <recommendedName>
        <fullName evidence="7">Acyl-CoA dehydrogenase</fullName>
    </recommendedName>
</protein>
<proteinExistence type="inferred from homology"/>
<dbReference type="Pfam" id="PF00441">
    <property type="entry name" value="Acyl-CoA_dh_1"/>
    <property type="match status" value="1"/>
</dbReference>
<dbReference type="Pfam" id="PF02771">
    <property type="entry name" value="Acyl-CoA_dh_N"/>
    <property type="match status" value="1"/>
</dbReference>
<organism evidence="12 13">
    <name type="scientific">Melghirimyces algeriensis</name>
    <dbReference type="NCBI Taxonomy" id="910412"/>
    <lineage>
        <taxon>Bacteria</taxon>
        <taxon>Bacillati</taxon>
        <taxon>Bacillota</taxon>
        <taxon>Bacilli</taxon>
        <taxon>Bacillales</taxon>
        <taxon>Thermoactinomycetaceae</taxon>
        <taxon>Melghirimyces</taxon>
    </lineage>
</organism>
<dbReference type="Pfam" id="PF02770">
    <property type="entry name" value="Acyl-CoA_dh_M"/>
    <property type="match status" value="1"/>
</dbReference>
<evidence type="ECO:0000256" key="4">
    <source>
        <dbReference type="ARBA" id="ARBA00022827"/>
    </source>
</evidence>
<comment type="similarity">
    <text evidence="2 8">Belongs to the acyl-CoA dehydrogenase family.</text>
</comment>
<feature type="domain" description="Acyl-CoA dehydrogenase/oxidase N-terminal" evidence="11">
    <location>
        <begin position="6"/>
        <end position="118"/>
    </location>
</feature>
<dbReference type="OrthoDB" id="9802447at2"/>
<dbReference type="SUPFAM" id="SSF56645">
    <property type="entry name" value="Acyl-CoA dehydrogenase NM domain-like"/>
    <property type="match status" value="1"/>
</dbReference>
<dbReference type="InterPro" id="IPR006091">
    <property type="entry name" value="Acyl-CoA_Oxase/DH_mid-dom"/>
</dbReference>
<evidence type="ECO:0000313" key="13">
    <source>
        <dbReference type="Proteomes" id="UP000315636"/>
    </source>
</evidence>
<feature type="domain" description="Acyl-CoA oxidase/dehydrogenase middle" evidence="10">
    <location>
        <begin position="122"/>
        <end position="216"/>
    </location>
</feature>
<accession>A0A521D7Y3</accession>
<dbReference type="InterPro" id="IPR009075">
    <property type="entry name" value="AcylCo_DH/oxidase_C"/>
</dbReference>
<dbReference type="Proteomes" id="UP000315636">
    <property type="component" value="Unassembled WGS sequence"/>
</dbReference>
<evidence type="ECO:0000256" key="5">
    <source>
        <dbReference type="ARBA" id="ARBA00023002"/>
    </source>
</evidence>
<evidence type="ECO:0000259" key="10">
    <source>
        <dbReference type="Pfam" id="PF02770"/>
    </source>
</evidence>
<dbReference type="InterPro" id="IPR013786">
    <property type="entry name" value="AcylCoA_DH/ox_N"/>
</dbReference>
<evidence type="ECO:0000313" key="12">
    <source>
        <dbReference type="EMBL" id="SMO67827.1"/>
    </source>
</evidence>
<dbReference type="Gene3D" id="2.40.110.10">
    <property type="entry name" value="Butyryl-CoA Dehydrogenase, subunit A, domain 2"/>
    <property type="match status" value="1"/>
</dbReference>
<evidence type="ECO:0000256" key="8">
    <source>
        <dbReference type="RuleBase" id="RU362125"/>
    </source>
</evidence>
<feature type="domain" description="Acyl-CoA dehydrogenase/oxidase C-terminal" evidence="9">
    <location>
        <begin position="229"/>
        <end position="376"/>
    </location>
</feature>
<dbReference type="CDD" id="cd01158">
    <property type="entry name" value="SCAD_SBCAD"/>
    <property type="match status" value="1"/>
</dbReference>